<dbReference type="InterPro" id="IPR026581">
    <property type="entry name" value="TCP10L/CENPJ"/>
</dbReference>
<reference evidence="6" key="2">
    <citation type="submission" date="2019-02" db="EMBL/GenBank/DDBJ databases">
        <title>Opniocepnalus argus Var Kimnra genome.</title>
        <authorList>
            <person name="Zhou C."/>
            <person name="Xiao S."/>
        </authorList>
    </citation>
    <scope>NUCLEOTIDE SEQUENCE [LARGE SCALE GENOMIC DNA]</scope>
</reference>
<keyword evidence="6" id="KW-1185">Reference proteome</keyword>
<feature type="domain" description="Centromere protein J C-terminal" evidence="4">
    <location>
        <begin position="679"/>
        <end position="713"/>
    </location>
</feature>
<dbReference type="GO" id="GO:0005814">
    <property type="term" value="C:centriole"/>
    <property type="evidence" value="ECO:0007669"/>
    <property type="project" value="TreeGrafter"/>
</dbReference>
<proteinExistence type="inferred from homology"/>
<dbReference type="Gene3D" id="2.60.450.20">
    <property type="match status" value="1"/>
</dbReference>
<evidence type="ECO:0000256" key="1">
    <source>
        <dbReference type="ARBA" id="ARBA00005627"/>
    </source>
</evidence>
<accession>A0A6G1QKN4</accession>
<feature type="region of interest" description="Disordered" evidence="3">
    <location>
        <begin position="345"/>
        <end position="410"/>
    </location>
</feature>
<dbReference type="GO" id="GO:0061511">
    <property type="term" value="P:centriole elongation"/>
    <property type="evidence" value="ECO:0007669"/>
    <property type="project" value="TreeGrafter"/>
</dbReference>
<dbReference type="Proteomes" id="UP000503349">
    <property type="component" value="Chromosome 18"/>
</dbReference>
<dbReference type="AlphaFoldDB" id="A0A6G1QKN4"/>
<evidence type="ECO:0000256" key="2">
    <source>
        <dbReference type="SAM" id="Coils"/>
    </source>
</evidence>
<dbReference type="PANTHER" id="PTHR10331">
    <property type="entry name" value="T COMPLEX PROTEIN 10"/>
    <property type="match status" value="1"/>
</dbReference>
<dbReference type="PANTHER" id="PTHR10331:SF28">
    <property type="entry name" value="CENTROMERE PROTEIN J-LIKE"/>
    <property type="match status" value="1"/>
</dbReference>
<evidence type="ECO:0000259" key="4">
    <source>
        <dbReference type="Pfam" id="PF07202"/>
    </source>
</evidence>
<organism evidence="5 6">
    <name type="scientific">Channa argus</name>
    <name type="common">Northern snakehead</name>
    <name type="synonym">Ophicephalus argus</name>
    <dbReference type="NCBI Taxonomy" id="215402"/>
    <lineage>
        <taxon>Eukaryota</taxon>
        <taxon>Metazoa</taxon>
        <taxon>Chordata</taxon>
        <taxon>Craniata</taxon>
        <taxon>Vertebrata</taxon>
        <taxon>Euteleostomi</taxon>
        <taxon>Actinopterygii</taxon>
        <taxon>Neopterygii</taxon>
        <taxon>Teleostei</taxon>
        <taxon>Neoteleostei</taxon>
        <taxon>Acanthomorphata</taxon>
        <taxon>Anabantaria</taxon>
        <taxon>Anabantiformes</taxon>
        <taxon>Channoidei</taxon>
        <taxon>Channidae</taxon>
        <taxon>Channa</taxon>
    </lineage>
</organism>
<dbReference type="InterPro" id="IPR047002">
    <property type="entry name" value="Tcp10_C_sf"/>
</dbReference>
<feature type="coiled-coil region" evidence="2">
    <location>
        <begin position="509"/>
        <end position="536"/>
    </location>
</feature>
<evidence type="ECO:0000313" key="6">
    <source>
        <dbReference type="Proteomes" id="UP000503349"/>
    </source>
</evidence>
<keyword evidence="2" id="KW-0175">Coiled coil</keyword>
<dbReference type="GO" id="GO:0015631">
    <property type="term" value="F:tubulin binding"/>
    <property type="evidence" value="ECO:0007669"/>
    <property type="project" value="TreeGrafter"/>
</dbReference>
<feature type="region of interest" description="Disordered" evidence="3">
    <location>
        <begin position="731"/>
        <end position="759"/>
    </location>
</feature>
<dbReference type="GO" id="GO:0060271">
    <property type="term" value="P:cilium assembly"/>
    <property type="evidence" value="ECO:0007669"/>
    <property type="project" value="TreeGrafter"/>
</dbReference>
<feature type="region of interest" description="Disordered" evidence="3">
    <location>
        <begin position="460"/>
        <end position="508"/>
    </location>
</feature>
<feature type="region of interest" description="Disordered" evidence="3">
    <location>
        <begin position="195"/>
        <end position="214"/>
    </location>
</feature>
<dbReference type="GO" id="GO:0005813">
    <property type="term" value="C:centrosome"/>
    <property type="evidence" value="ECO:0007669"/>
    <property type="project" value="TreeGrafter"/>
</dbReference>
<evidence type="ECO:0000256" key="3">
    <source>
        <dbReference type="SAM" id="MobiDB-lite"/>
    </source>
</evidence>
<protein>
    <submittedName>
        <fullName evidence="5">Centromere protein J</fullName>
    </submittedName>
</protein>
<feature type="compositionally biased region" description="Polar residues" evidence="3">
    <location>
        <begin position="355"/>
        <end position="373"/>
    </location>
</feature>
<dbReference type="Pfam" id="PF07202">
    <property type="entry name" value="Tcp10_C"/>
    <property type="match status" value="2"/>
</dbReference>
<gene>
    <name evidence="5" type="ORF">EXN66_Car018803</name>
</gene>
<sequence>MDTNKLKVTEQQELQWRASLSQQQPGRKLTTGIQKRSSSPFTVLKDEGMQLETFQSSTFQPEHSKEFWTLQDFCFALCNSQKLEYRQRENETQIQAHAEDFPKACRDEHTHFSTPVLPQHDAPPFPQVRKKNINDFSTAEQEEKVLRLQEIKYRANEKSHMEGKGNLDNLDPGETECKNNQSLFKMKVLREKTVNPEKDSLGETSGKPVGKDGVNGHVELTRSNSKCGATSADHWEQSLLHNSTHVWTPKHPTTVYKSNTSLPRRDSSVSPRARGNQEVIVSFEPLSNKIERLSSLDMETLSTGCVETKTHFHPCRYKSSARSKGQQQASTTATEVCLCAPNNTSRDETPLKCSTAPTQTITTSSCDSSTKDNPPSHCHQFPKLPCPRPRPSVQDSHLNQPEDDSDNPSEAENWWMCLESLRSGLGLQRPCSSCSLYRDGDNSNGGQKMKITSLRSALEHNDSEEMLKPQTSRGFHRENVDQEDEPKKGCNIHSEREEGQTTRSHHSLHEVKYQDIQALRQQMEDLQQQFKQREREWSVVRCQLEEVIRRNSELRDKRVVMSQCCQVTDRCTAQKHTVQQDQQTEMEKPLTHRPVTNGTKKFISADQKTRTVTFVNGDIKHILEDGNVVYYYAGSQTTQTTYPSGLEVLHFPNRQIEKRHPGGKREILFPDQTIKYLEPDGSERTIFPDGTVIHLSSSGEKMMDFPNGQRQVHTSLYKRTEYPDGRVKTMYPNGRQETKYPSGRVHIRDNSGVTVQQPK</sequence>
<comment type="similarity">
    <text evidence="1">Belongs to the TCP10 family.</text>
</comment>
<dbReference type="EMBL" id="CM015729">
    <property type="protein sequence ID" value="KAF3703115.1"/>
    <property type="molecule type" value="Genomic_DNA"/>
</dbReference>
<dbReference type="InterPro" id="IPR009852">
    <property type="entry name" value="CENPJ_C_dom"/>
</dbReference>
<feature type="compositionally biased region" description="Basic and acidic residues" evidence="3">
    <location>
        <begin position="475"/>
        <end position="500"/>
    </location>
</feature>
<reference evidence="5 6" key="1">
    <citation type="submission" date="2019-02" db="EMBL/GenBank/DDBJ databases">
        <title>Opniocepnalus argus genome.</title>
        <authorList>
            <person name="Zhou C."/>
            <person name="Xiao S."/>
        </authorList>
    </citation>
    <scope>NUCLEOTIDE SEQUENCE [LARGE SCALE GENOMIC DNA]</scope>
    <source>
        <strain evidence="5">OARG1902GOOAL</strain>
        <tissue evidence="5">Muscle</tissue>
    </source>
</reference>
<feature type="domain" description="Centromere protein J C-terminal" evidence="4">
    <location>
        <begin position="717"/>
        <end position="747"/>
    </location>
</feature>
<name>A0A6G1QKN4_CHAAH</name>
<evidence type="ECO:0000313" key="5">
    <source>
        <dbReference type="EMBL" id="KAF3703115.1"/>
    </source>
</evidence>